<organism evidence="3 4">
    <name type="scientific">Necator americanus</name>
    <name type="common">Human hookworm</name>
    <dbReference type="NCBI Taxonomy" id="51031"/>
    <lineage>
        <taxon>Eukaryota</taxon>
        <taxon>Metazoa</taxon>
        <taxon>Ecdysozoa</taxon>
        <taxon>Nematoda</taxon>
        <taxon>Chromadorea</taxon>
        <taxon>Rhabditida</taxon>
        <taxon>Rhabditina</taxon>
        <taxon>Rhabditomorpha</taxon>
        <taxon>Strongyloidea</taxon>
        <taxon>Ancylostomatidae</taxon>
        <taxon>Bunostominae</taxon>
        <taxon>Necator</taxon>
    </lineage>
</organism>
<evidence type="ECO:0000313" key="3">
    <source>
        <dbReference type="EMBL" id="KAK6751917.1"/>
    </source>
</evidence>
<feature type="transmembrane region" description="Helical" evidence="2">
    <location>
        <begin position="21"/>
        <end position="40"/>
    </location>
</feature>
<evidence type="ECO:0000313" key="4">
    <source>
        <dbReference type="Proteomes" id="UP001303046"/>
    </source>
</evidence>
<reference evidence="3 4" key="1">
    <citation type="submission" date="2023-08" db="EMBL/GenBank/DDBJ databases">
        <title>A Necator americanus chromosomal reference genome.</title>
        <authorList>
            <person name="Ilik V."/>
            <person name="Petrzelkova K.J."/>
            <person name="Pardy F."/>
            <person name="Fuh T."/>
            <person name="Niatou-Singa F.S."/>
            <person name="Gouil Q."/>
            <person name="Baker L."/>
            <person name="Ritchie M.E."/>
            <person name="Jex A.R."/>
            <person name="Gazzola D."/>
            <person name="Li H."/>
            <person name="Toshio Fujiwara R."/>
            <person name="Zhan B."/>
            <person name="Aroian R.V."/>
            <person name="Pafco B."/>
            <person name="Schwarz E.M."/>
        </authorList>
    </citation>
    <scope>NUCLEOTIDE SEQUENCE [LARGE SCALE GENOMIC DNA]</scope>
    <source>
        <strain evidence="3 4">Aroian</strain>
        <tissue evidence="3">Whole animal</tissue>
    </source>
</reference>
<keyword evidence="2" id="KW-0812">Transmembrane</keyword>
<evidence type="ECO:0000256" key="2">
    <source>
        <dbReference type="SAM" id="Phobius"/>
    </source>
</evidence>
<evidence type="ECO:0000256" key="1">
    <source>
        <dbReference type="SAM" id="MobiDB-lite"/>
    </source>
</evidence>
<keyword evidence="2" id="KW-1133">Transmembrane helix</keyword>
<protein>
    <recommendedName>
        <fullName evidence="5">Zasp-like motif domain-containing protein</fullName>
    </recommendedName>
</protein>
<accession>A0ABR1DNB9</accession>
<evidence type="ECO:0008006" key="5">
    <source>
        <dbReference type="Google" id="ProtNLM"/>
    </source>
</evidence>
<feature type="compositionally biased region" description="Polar residues" evidence="1">
    <location>
        <begin position="270"/>
        <end position="291"/>
    </location>
</feature>
<comment type="caution">
    <text evidence="3">The sequence shown here is derived from an EMBL/GenBank/DDBJ whole genome shotgun (WGS) entry which is preliminary data.</text>
</comment>
<feature type="compositionally biased region" description="Basic and acidic residues" evidence="1">
    <location>
        <begin position="634"/>
        <end position="643"/>
    </location>
</feature>
<keyword evidence="2" id="KW-0472">Membrane</keyword>
<name>A0ABR1DNB9_NECAM</name>
<dbReference type="Proteomes" id="UP001303046">
    <property type="component" value="Unassembled WGS sequence"/>
</dbReference>
<gene>
    <name evidence="3" type="primary">Necator_chrIV.g16672</name>
    <name evidence="3" type="ORF">RB195_003375</name>
</gene>
<dbReference type="EMBL" id="JAVFWL010000004">
    <property type="protein sequence ID" value="KAK6751917.1"/>
    <property type="molecule type" value="Genomic_DNA"/>
</dbReference>
<feature type="region of interest" description="Disordered" evidence="1">
    <location>
        <begin position="270"/>
        <end position="307"/>
    </location>
</feature>
<sequence>MAIRTTLARCRRTIVDTAYRCGSVVAQTFWTIFYFFYFLLKGKPEWKCEAREEEEKPKNCCVDAKSQPESFIKHNVPQSRTQFRSTAPTHYGYQNQNKGFFQRISDAFHGAAETVSCYARRAGRFLYGLGCKAVRVLGTVVKYIWAFLRMFFTTSVPSKTLPATPKPFQANPTETNSFNKVEFKPEELSEAYEREKLDTVQEAEFTTFSSERPEEQFVPLPMERHVPVAMPRRYSTERHYELDPAASIQAQQRFTDTSLDGRDIRENVVVDQSENDQSSWSTRTATNETVSTAATAPAKKEPPGLGKLPADVMAELHGTQKMRQEREASVQREMTQSCHPDMTQWKTNDFDRYDRSATATPFRASSVGPTMRKLEQVVSRLEDSTDNEPQYIFRAKPSDYLMGKSVYSPIEEAEQMRDVINRERLVEGPYRDRPEVPYRERPDGVYIEKNPYVTYPRSNFGSRPVTPAHSISGRYTPYGQESYAGNGYKNEGDGVRRRARTVGPLGRENMPQATHTFYANAPVASHTVRRTPISFDRGANFAYDRDGVTQGVVSNQVRRWPPVSNATGAEVNKNDWVKELTRDDDGLITTMARSKSQGVIERKVEDNWKWHDNQGQLLDEKNQKTWRRERFKGVKTNPKEFTKSRTTLGEESLKQGGLEVQTDAE</sequence>
<keyword evidence="4" id="KW-1185">Reference proteome</keyword>
<feature type="region of interest" description="Disordered" evidence="1">
    <location>
        <begin position="634"/>
        <end position="665"/>
    </location>
</feature>
<proteinExistence type="predicted"/>